<feature type="transmembrane region" description="Helical" evidence="2">
    <location>
        <begin position="95"/>
        <end position="112"/>
    </location>
</feature>
<keyword evidence="2" id="KW-0472">Membrane</keyword>
<evidence type="ECO:0000256" key="2">
    <source>
        <dbReference type="SAM" id="Phobius"/>
    </source>
</evidence>
<evidence type="ECO:0000313" key="4">
    <source>
        <dbReference type="Proteomes" id="UP000176700"/>
    </source>
</evidence>
<feature type="transmembrane region" description="Helical" evidence="2">
    <location>
        <begin position="20"/>
        <end position="47"/>
    </location>
</feature>
<name>A0A1G2FWK2_9BACT</name>
<keyword evidence="2" id="KW-1133">Transmembrane helix</keyword>
<keyword evidence="2" id="KW-0812">Transmembrane</keyword>
<organism evidence="3 4">
    <name type="scientific">Candidatus Ryanbacteria bacterium RIFCSPHIGHO2_01_45_13</name>
    <dbReference type="NCBI Taxonomy" id="1802112"/>
    <lineage>
        <taxon>Bacteria</taxon>
        <taxon>Candidatus Ryaniibacteriota</taxon>
    </lineage>
</organism>
<feature type="region of interest" description="Disordered" evidence="1">
    <location>
        <begin position="301"/>
        <end position="321"/>
    </location>
</feature>
<proteinExistence type="predicted"/>
<comment type="caution">
    <text evidence="3">The sequence shown here is derived from an EMBL/GenBank/DDBJ whole genome shotgun (WGS) entry which is preliminary data.</text>
</comment>
<evidence type="ECO:0000313" key="3">
    <source>
        <dbReference type="EMBL" id="OGZ42443.1"/>
    </source>
</evidence>
<gene>
    <name evidence="3" type="ORF">A2W41_03610</name>
</gene>
<reference evidence="3 4" key="1">
    <citation type="journal article" date="2016" name="Nat. Commun.">
        <title>Thousands of microbial genomes shed light on interconnected biogeochemical processes in an aquifer system.</title>
        <authorList>
            <person name="Anantharaman K."/>
            <person name="Brown C.T."/>
            <person name="Hug L.A."/>
            <person name="Sharon I."/>
            <person name="Castelle C.J."/>
            <person name="Probst A.J."/>
            <person name="Thomas B.C."/>
            <person name="Singh A."/>
            <person name="Wilkins M.J."/>
            <person name="Karaoz U."/>
            <person name="Brodie E.L."/>
            <person name="Williams K.H."/>
            <person name="Hubbard S.S."/>
            <person name="Banfield J.F."/>
        </authorList>
    </citation>
    <scope>NUCLEOTIDE SEQUENCE [LARGE SCALE GENOMIC DNA]</scope>
</reference>
<dbReference type="EMBL" id="MHNI01000018">
    <property type="protein sequence ID" value="OGZ42443.1"/>
    <property type="molecule type" value="Genomic_DNA"/>
</dbReference>
<dbReference type="AlphaFoldDB" id="A0A1G2FWK2"/>
<sequence length="506" mass="57297">MKWSDVVVKLRRLIKNFLRFSVAFLLFVLGLAFVVFSVKLIIGFVLFDWYVERLVSTFALDTTLARWIAAYATLTTILFSPMFLWWWLARKKAEIFTTASVIFLLGGLWLVYGSRTIVYRSDTGEPMKCYLKTLDGFKLASRTVDGTCPYDQETGVRFKEFEGNKSAAIEYKLWRKTRKLGIPDVECNNYFDMLTGKGIVWYGFRDPGTIALFSLPGFDPSTGSVLKTITPEMLTSLTSGEYLVINGISGKAVCPTEQKVEQKALEEDLEKATQSVIALESELQETRNQLQKARSEITQLRKETDQARSQAAEAQKQTGKKMDEAMQKAARADKIVRESENEKTLESELRKNYLVSGNKLTGSKGGGGRYASLTMRAHKAFLAPPYLVVSVLVKSNNDDPIRFMPKSAELSTGDDSIMTTDHHFVLTELEQDWSNHYTIYKDQTRILFFVFDHPSVQIPENGSIKVSFDAETEVMKFHIPPFKEQVDDYFSSESKFVLASSGSENQ</sequence>
<dbReference type="Proteomes" id="UP000176700">
    <property type="component" value="Unassembled WGS sequence"/>
</dbReference>
<evidence type="ECO:0000256" key="1">
    <source>
        <dbReference type="SAM" id="MobiDB-lite"/>
    </source>
</evidence>
<protein>
    <submittedName>
        <fullName evidence="3">Uncharacterized protein</fullName>
    </submittedName>
</protein>
<feature type="transmembrane region" description="Helical" evidence="2">
    <location>
        <begin position="67"/>
        <end position="88"/>
    </location>
</feature>
<accession>A0A1G2FWK2</accession>